<dbReference type="GO" id="GO:0005886">
    <property type="term" value="C:plasma membrane"/>
    <property type="evidence" value="ECO:0007669"/>
    <property type="project" value="UniProtKB-SubCell"/>
</dbReference>
<reference evidence="7 8" key="1">
    <citation type="submission" date="2019-07" db="EMBL/GenBank/DDBJ databases">
        <authorList>
            <person name="Zhao L.H."/>
        </authorList>
    </citation>
    <scope>NUCLEOTIDE SEQUENCE [LARGE SCALE GENOMIC DNA]</scope>
    <source>
        <strain evidence="7 8">Co35</strain>
    </source>
</reference>
<dbReference type="InterPro" id="IPR043428">
    <property type="entry name" value="LivM-like"/>
</dbReference>
<keyword evidence="5 6" id="KW-0472">Membrane</keyword>
<gene>
    <name evidence="7" type="ORF">FNM00_06400</name>
</gene>
<dbReference type="GO" id="GO:0015658">
    <property type="term" value="F:branched-chain amino acid transmembrane transporter activity"/>
    <property type="evidence" value="ECO:0007669"/>
    <property type="project" value="InterPro"/>
</dbReference>
<dbReference type="AlphaFoldDB" id="A0A554SG84"/>
<feature type="transmembrane region" description="Helical" evidence="6">
    <location>
        <begin position="65"/>
        <end position="85"/>
    </location>
</feature>
<keyword evidence="8" id="KW-1185">Reference proteome</keyword>
<evidence type="ECO:0000256" key="4">
    <source>
        <dbReference type="ARBA" id="ARBA00022989"/>
    </source>
</evidence>
<evidence type="ECO:0000256" key="6">
    <source>
        <dbReference type="SAM" id="Phobius"/>
    </source>
</evidence>
<feature type="transmembrane region" description="Helical" evidence="6">
    <location>
        <begin position="154"/>
        <end position="174"/>
    </location>
</feature>
<dbReference type="OrthoDB" id="9814461at2"/>
<keyword evidence="3 6" id="KW-0812">Transmembrane</keyword>
<accession>A0A554SG84</accession>
<comment type="caution">
    <text evidence="7">The sequence shown here is derived from an EMBL/GenBank/DDBJ whole genome shotgun (WGS) entry which is preliminary data.</text>
</comment>
<organism evidence="7 8">
    <name type="scientific">Aeromicrobium piscarium</name>
    <dbReference type="NCBI Taxonomy" id="2590901"/>
    <lineage>
        <taxon>Bacteria</taxon>
        <taxon>Bacillati</taxon>
        <taxon>Actinomycetota</taxon>
        <taxon>Actinomycetes</taxon>
        <taxon>Propionibacteriales</taxon>
        <taxon>Nocardioidaceae</taxon>
        <taxon>Aeromicrobium</taxon>
    </lineage>
</organism>
<evidence type="ECO:0000256" key="1">
    <source>
        <dbReference type="ARBA" id="ARBA00004651"/>
    </source>
</evidence>
<protein>
    <submittedName>
        <fullName evidence="7">Branched-chain amino acid ABC transporter permease</fullName>
    </submittedName>
</protein>
<dbReference type="PANTHER" id="PTHR30482:SF10">
    <property type="entry name" value="HIGH-AFFINITY BRANCHED-CHAIN AMINO ACID TRANSPORT PROTEIN BRAE"/>
    <property type="match status" value="1"/>
</dbReference>
<evidence type="ECO:0000256" key="5">
    <source>
        <dbReference type="ARBA" id="ARBA00023136"/>
    </source>
</evidence>
<comment type="subcellular location">
    <subcellularLocation>
        <location evidence="1">Cell membrane</location>
        <topology evidence="1">Multi-pass membrane protein</topology>
    </subcellularLocation>
</comment>
<dbReference type="InterPro" id="IPR001851">
    <property type="entry name" value="ABC_transp_permease"/>
</dbReference>
<feature type="transmembrane region" description="Helical" evidence="6">
    <location>
        <begin position="207"/>
        <end position="228"/>
    </location>
</feature>
<keyword evidence="4 6" id="KW-1133">Transmembrane helix</keyword>
<feature type="transmembrane region" description="Helical" evidence="6">
    <location>
        <begin position="240"/>
        <end position="268"/>
    </location>
</feature>
<dbReference type="EMBL" id="VLNT01000003">
    <property type="protein sequence ID" value="TSD65323.1"/>
    <property type="molecule type" value="Genomic_DNA"/>
</dbReference>
<feature type="transmembrane region" description="Helical" evidence="6">
    <location>
        <begin position="6"/>
        <end position="31"/>
    </location>
</feature>
<dbReference type="PANTHER" id="PTHR30482">
    <property type="entry name" value="HIGH-AFFINITY BRANCHED-CHAIN AMINO ACID TRANSPORT SYSTEM PERMEASE"/>
    <property type="match status" value="1"/>
</dbReference>
<keyword evidence="2" id="KW-1003">Cell membrane</keyword>
<dbReference type="CDD" id="cd06581">
    <property type="entry name" value="TM_PBP1_LivM_like"/>
    <property type="match status" value="1"/>
</dbReference>
<evidence type="ECO:0000256" key="3">
    <source>
        <dbReference type="ARBA" id="ARBA00022692"/>
    </source>
</evidence>
<dbReference type="Proteomes" id="UP000316988">
    <property type="component" value="Unassembled WGS sequence"/>
</dbReference>
<proteinExistence type="predicted"/>
<sequence length="331" mass="35762">MNWGYIFEFAITQALGPTAVVYALAAIGLNIHFGYTGLLNFGQAGFMAVGAYGTAASVVTFGIPLWAGLLVGLLATVVLALILGVPTLRLRADYLAIATIASAEILRRIFQSVTFSDTFGGSTGLSGFARDFYALNPYTDTVSLGFISFRNTTAWVLTVGWGLVLLSCLIVWAATKSPWGRVLKSIREDEDAVRSLGKNVYWYKMQALILGGLFGGLGGIVLILTQSAAVPTDFATNTTFFAWACLLLGGAARVWGPVVGAIIFWFLLNFLGELFSQMTRGADPILPTWLMTETQASLIRFIILGLGLMLLMIFRPQGIFGDRRELAIDAR</sequence>
<evidence type="ECO:0000313" key="8">
    <source>
        <dbReference type="Proteomes" id="UP000316988"/>
    </source>
</evidence>
<evidence type="ECO:0000256" key="2">
    <source>
        <dbReference type="ARBA" id="ARBA00022475"/>
    </source>
</evidence>
<evidence type="ECO:0000313" key="7">
    <source>
        <dbReference type="EMBL" id="TSD65323.1"/>
    </source>
</evidence>
<dbReference type="RefSeq" id="WP_143912536.1">
    <property type="nucleotide sequence ID" value="NZ_VLNT01000003.1"/>
</dbReference>
<feature type="transmembrane region" description="Helical" evidence="6">
    <location>
        <begin position="297"/>
        <end position="314"/>
    </location>
</feature>
<feature type="transmembrane region" description="Helical" evidence="6">
    <location>
        <begin position="38"/>
        <end position="59"/>
    </location>
</feature>
<name>A0A554SG84_9ACTN</name>
<dbReference type="Pfam" id="PF02653">
    <property type="entry name" value="BPD_transp_2"/>
    <property type="match status" value="1"/>
</dbReference>